<reference evidence="3" key="1">
    <citation type="submission" date="2020-01" db="EMBL/GenBank/DDBJ databases">
        <title>Sphingomonas sp. strain CSW-10.</title>
        <authorList>
            <person name="Chen W.-M."/>
        </authorList>
    </citation>
    <scope>NUCLEOTIDE SEQUENCE [LARGE SCALE GENOMIC DNA]</scope>
    <source>
        <strain evidence="3">NST-5</strain>
    </source>
</reference>
<comment type="caution">
    <text evidence="2">The sequence shown here is derived from an EMBL/GenBank/DDBJ whole genome shotgun (WGS) entry which is preliminary data.</text>
</comment>
<name>A0ABW9Z541_9FLAO</name>
<dbReference type="EMBL" id="JAABLM010000002">
    <property type="protein sequence ID" value="NBL63955.1"/>
    <property type="molecule type" value="Genomic_DNA"/>
</dbReference>
<protein>
    <submittedName>
        <fullName evidence="2">DUF1579 domain-containing protein</fullName>
    </submittedName>
</protein>
<dbReference type="Pfam" id="PF07617">
    <property type="entry name" value="DUF1579"/>
    <property type="match status" value="1"/>
</dbReference>
<dbReference type="InterPro" id="IPR011473">
    <property type="entry name" value="DUF1579"/>
</dbReference>
<gene>
    <name evidence="2" type="ORF">GV828_01940</name>
</gene>
<evidence type="ECO:0000313" key="3">
    <source>
        <dbReference type="Proteomes" id="UP000798602"/>
    </source>
</evidence>
<evidence type="ECO:0000313" key="2">
    <source>
        <dbReference type="EMBL" id="NBL63955.1"/>
    </source>
</evidence>
<organism evidence="2 3">
    <name type="scientific">Flavobacterium ichthyis</name>
    <dbReference type="NCBI Taxonomy" id="2698827"/>
    <lineage>
        <taxon>Bacteria</taxon>
        <taxon>Pseudomonadati</taxon>
        <taxon>Bacteroidota</taxon>
        <taxon>Flavobacteriia</taxon>
        <taxon>Flavobacteriales</taxon>
        <taxon>Flavobacteriaceae</taxon>
        <taxon>Flavobacterium</taxon>
    </lineage>
</organism>
<feature type="chain" id="PRO_5047032583" evidence="1">
    <location>
        <begin position="28"/>
        <end position="222"/>
    </location>
</feature>
<sequence>MTKKQNLFMNKNAILASLLLLSLASCKKEVKVKSETVVNTDTVAVQTDTASETAMDSIAIQKAWEAYMTPSKAHEMLAKDNGTWNAELTFWMPDNPEPMKSSAVATYKMIMGGKYQEANYTGDMMGMPFEGKGTVAFDNAREEFISTWIDNTGTGMMVSKGKYDEATKTLTFTGNMVDPVTKKEKQIKEILTHIDDNTQKMEMFDIDNGKAFKSMEILLKRK</sequence>
<accession>A0ABW9Z541</accession>
<dbReference type="Proteomes" id="UP000798602">
    <property type="component" value="Unassembled WGS sequence"/>
</dbReference>
<feature type="signal peptide" evidence="1">
    <location>
        <begin position="1"/>
        <end position="27"/>
    </location>
</feature>
<keyword evidence="3" id="KW-1185">Reference proteome</keyword>
<dbReference type="PROSITE" id="PS51257">
    <property type="entry name" value="PROKAR_LIPOPROTEIN"/>
    <property type="match status" value="1"/>
</dbReference>
<evidence type="ECO:0000256" key="1">
    <source>
        <dbReference type="SAM" id="SignalP"/>
    </source>
</evidence>
<proteinExistence type="predicted"/>
<keyword evidence="1" id="KW-0732">Signal</keyword>